<dbReference type="STRING" id="1802200.A2812_01395"/>
<comment type="function">
    <text evidence="3">Binds together with bS18 to 16S ribosomal RNA.</text>
</comment>
<dbReference type="InterPro" id="IPR000529">
    <property type="entry name" value="Ribosomal_bS6"/>
</dbReference>
<dbReference type="EMBL" id="MHOM01000015">
    <property type="protein sequence ID" value="OGZ65029.1"/>
    <property type="molecule type" value="Genomic_DNA"/>
</dbReference>
<dbReference type="PANTHER" id="PTHR21011">
    <property type="entry name" value="MITOCHONDRIAL 28S RIBOSOMAL PROTEIN S6"/>
    <property type="match status" value="1"/>
</dbReference>
<dbReference type="HAMAP" id="MF_00360">
    <property type="entry name" value="Ribosomal_bS6"/>
    <property type="match status" value="1"/>
</dbReference>
<accession>A0A1G2HRL6</accession>
<dbReference type="InterPro" id="IPR035980">
    <property type="entry name" value="Ribosomal_bS6_sf"/>
</dbReference>
<dbReference type="Proteomes" id="UP000177190">
    <property type="component" value="Unassembled WGS sequence"/>
</dbReference>
<dbReference type="Pfam" id="PF01250">
    <property type="entry name" value="Ribosomal_S6"/>
    <property type="match status" value="1"/>
</dbReference>
<name>A0A1G2HRL6_9BACT</name>
<dbReference type="Gene3D" id="3.30.70.60">
    <property type="match status" value="1"/>
</dbReference>
<organism evidence="4 5">
    <name type="scientific">Candidatus Staskawiczbacteria bacterium RIFCSPHIGHO2_01_FULL_36_16</name>
    <dbReference type="NCBI Taxonomy" id="1802200"/>
    <lineage>
        <taxon>Bacteria</taxon>
        <taxon>Candidatus Staskawicziibacteriota</taxon>
    </lineage>
</organism>
<reference evidence="4 5" key="1">
    <citation type="journal article" date="2016" name="Nat. Commun.">
        <title>Thousands of microbial genomes shed light on interconnected biogeochemical processes in an aquifer system.</title>
        <authorList>
            <person name="Anantharaman K."/>
            <person name="Brown C.T."/>
            <person name="Hug L.A."/>
            <person name="Sharon I."/>
            <person name="Castelle C.J."/>
            <person name="Probst A.J."/>
            <person name="Thomas B.C."/>
            <person name="Singh A."/>
            <person name="Wilkins M.J."/>
            <person name="Karaoz U."/>
            <person name="Brodie E.L."/>
            <person name="Williams K.H."/>
            <person name="Hubbard S.S."/>
            <person name="Banfield J.F."/>
        </authorList>
    </citation>
    <scope>NUCLEOTIDE SEQUENCE [LARGE SCALE GENOMIC DNA]</scope>
</reference>
<gene>
    <name evidence="3" type="primary">rpsF</name>
    <name evidence="4" type="ORF">A2812_01395</name>
</gene>
<dbReference type="NCBIfam" id="TIGR00166">
    <property type="entry name" value="S6"/>
    <property type="match status" value="1"/>
</dbReference>
<dbReference type="CDD" id="cd00473">
    <property type="entry name" value="bS6"/>
    <property type="match status" value="1"/>
</dbReference>
<evidence type="ECO:0000313" key="4">
    <source>
        <dbReference type="EMBL" id="OGZ65029.1"/>
    </source>
</evidence>
<dbReference type="GO" id="GO:0070181">
    <property type="term" value="F:small ribosomal subunit rRNA binding"/>
    <property type="evidence" value="ECO:0007669"/>
    <property type="project" value="TreeGrafter"/>
</dbReference>
<dbReference type="GO" id="GO:0005737">
    <property type="term" value="C:cytoplasm"/>
    <property type="evidence" value="ECO:0007669"/>
    <property type="project" value="UniProtKB-ARBA"/>
</dbReference>
<dbReference type="InterPro" id="IPR014717">
    <property type="entry name" value="Transl_elong_EF1B/ribsomal_bS6"/>
</dbReference>
<dbReference type="AlphaFoldDB" id="A0A1G2HRL6"/>
<dbReference type="GO" id="GO:0003735">
    <property type="term" value="F:structural constituent of ribosome"/>
    <property type="evidence" value="ECO:0007669"/>
    <property type="project" value="InterPro"/>
</dbReference>
<evidence type="ECO:0000256" key="2">
    <source>
        <dbReference type="ARBA" id="ARBA00035294"/>
    </source>
</evidence>
<keyword evidence="3" id="KW-0687">Ribonucleoprotein</keyword>
<evidence type="ECO:0000256" key="3">
    <source>
        <dbReference type="HAMAP-Rule" id="MF_00360"/>
    </source>
</evidence>
<keyword evidence="3" id="KW-0699">rRNA-binding</keyword>
<protein>
    <recommendedName>
        <fullName evidence="2 3">Small ribosomal subunit protein bS6</fullName>
    </recommendedName>
</protein>
<dbReference type="GO" id="GO:1990904">
    <property type="term" value="C:ribonucleoprotein complex"/>
    <property type="evidence" value="ECO:0007669"/>
    <property type="project" value="UniProtKB-KW"/>
</dbReference>
<dbReference type="PANTHER" id="PTHR21011:SF1">
    <property type="entry name" value="SMALL RIBOSOMAL SUBUNIT PROTEIN BS6M"/>
    <property type="match status" value="1"/>
</dbReference>
<dbReference type="InterPro" id="IPR020814">
    <property type="entry name" value="Ribosomal_S6_plastid/chlpt"/>
</dbReference>
<proteinExistence type="inferred from homology"/>
<keyword evidence="3 4" id="KW-0689">Ribosomal protein</keyword>
<evidence type="ECO:0000313" key="5">
    <source>
        <dbReference type="Proteomes" id="UP000177190"/>
    </source>
</evidence>
<comment type="caution">
    <text evidence="4">The sequence shown here is derived from an EMBL/GenBank/DDBJ whole genome shotgun (WGS) entry which is preliminary data.</text>
</comment>
<keyword evidence="3" id="KW-0694">RNA-binding</keyword>
<comment type="similarity">
    <text evidence="1 3">Belongs to the bacterial ribosomal protein bS6 family.</text>
</comment>
<dbReference type="GO" id="GO:0005840">
    <property type="term" value="C:ribosome"/>
    <property type="evidence" value="ECO:0007669"/>
    <property type="project" value="UniProtKB-KW"/>
</dbReference>
<evidence type="ECO:0000256" key="1">
    <source>
        <dbReference type="ARBA" id="ARBA00009512"/>
    </source>
</evidence>
<dbReference type="GO" id="GO:0006412">
    <property type="term" value="P:translation"/>
    <property type="evidence" value="ECO:0007669"/>
    <property type="project" value="UniProtKB-UniRule"/>
</dbReference>
<dbReference type="SUPFAM" id="SSF54995">
    <property type="entry name" value="Ribosomal protein S6"/>
    <property type="match status" value="1"/>
</dbReference>
<sequence length="153" mass="17733">MKAYELTYIVSPEITSEEADTLAKEIESFIQNKEGVILNKINPTAKTLSYPIKKHASGFMAVLEFQSEPEILQELKDKIEKNEKIVRHIVIIKKAVKIRKERRTKNPSAPILKKEEIIERKELQEPDTHKASIEKEKIELKDIEQKLEEILGE</sequence>